<dbReference type="PANTHER" id="PTHR43547">
    <property type="entry name" value="TWO-COMPONENT HISTIDINE KINASE"/>
    <property type="match status" value="1"/>
</dbReference>
<dbReference type="Gene3D" id="2.60.40.10">
    <property type="entry name" value="Immunoglobulins"/>
    <property type="match status" value="1"/>
</dbReference>
<dbReference type="Pfam" id="PF07495">
    <property type="entry name" value="Y_Y_Y"/>
    <property type="match status" value="1"/>
</dbReference>
<keyword evidence="3" id="KW-0597">Phosphoprotein</keyword>
<evidence type="ECO:0000256" key="2">
    <source>
        <dbReference type="ARBA" id="ARBA00012438"/>
    </source>
</evidence>
<evidence type="ECO:0000256" key="3">
    <source>
        <dbReference type="ARBA" id="ARBA00022553"/>
    </source>
</evidence>
<dbReference type="SUPFAM" id="SSF55874">
    <property type="entry name" value="ATPase domain of HSP90 chaperone/DNA topoisomerase II/histidine kinase"/>
    <property type="match status" value="1"/>
</dbReference>
<dbReference type="AlphaFoldDB" id="A0AA49JIP7"/>
<gene>
    <name evidence="7" type="ORF">K4G66_27815</name>
</gene>
<feature type="coiled-coil region" evidence="4">
    <location>
        <begin position="852"/>
        <end position="897"/>
    </location>
</feature>
<reference evidence="7" key="2">
    <citation type="journal article" date="2024" name="Antonie Van Leeuwenhoek">
        <title>Roseihalotalea indica gen. nov., sp. nov., a halophilic Bacteroidetes from mesopelagic Southwest Indian Ocean with higher carbohydrate metabolic potential.</title>
        <authorList>
            <person name="Chen B."/>
            <person name="Zhang M."/>
            <person name="Lin D."/>
            <person name="Ye J."/>
            <person name="Tang K."/>
        </authorList>
    </citation>
    <scope>NUCLEOTIDE SEQUENCE</scope>
    <source>
        <strain evidence="7">TK19036</strain>
    </source>
</reference>
<evidence type="ECO:0000313" key="7">
    <source>
        <dbReference type="EMBL" id="WKN36177.1"/>
    </source>
</evidence>
<evidence type="ECO:0000256" key="4">
    <source>
        <dbReference type="SAM" id="Coils"/>
    </source>
</evidence>
<dbReference type="PANTHER" id="PTHR43547:SF2">
    <property type="entry name" value="HYBRID SIGNAL TRANSDUCTION HISTIDINE KINASE C"/>
    <property type="match status" value="1"/>
</dbReference>
<comment type="catalytic activity">
    <reaction evidence="1">
        <text>ATP + protein L-histidine = ADP + protein N-phospho-L-histidine.</text>
        <dbReference type="EC" id="2.7.13.3"/>
    </reaction>
</comment>
<evidence type="ECO:0000256" key="1">
    <source>
        <dbReference type="ARBA" id="ARBA00000085"/>
    </source>
</evidence>
<reference evidence="7" key="1">
    <citation type="journal article" date="2023" name="Comput. Struct. Biotechnol. J.">
        <title>Discovery of a novel marine Bacteroidetes with a rich repertoire of carbohydrate-active enzymes.</title>
        <authorList>
            <person name="Chen B."/>
            <person name="Liu G."/>
            <person name="Chen Q."/>
            <person name="Wang H."/>
            <person name="Liu L."/>
            <person name="Tang K."/>
        </authorList>
    </citation>
    <scope>NUCLEOTIDE SEQUENCE</scope>
    <source>
        <strain evidence="7">TK19036</strain>
    </source>
</reference>
<name>A0AA49JIP7_9BACT</name>
<dbReference type="GO" id="GO:0000155">
    <property type="term" value="F:phosphorelay sensor kinase activity"/>
    <property type="evidence" value="ECO:0007669"/>
    <property type="project" value="TreeGrafter"/>
</dbReference>
<dbReference type="EC" id="2.7.13.3" evidence="2"/>
<dbReference type="PROSITE" id="PS50109">
    <property type="entry name" value="HIS_KIN"/>
    <property type="match status" value="1"/>
</dbReference>
<keyword evidence="5" id="KW-1133">Transmembrane helix</keyword>
<dbReference type="InterPro" id="IPR036890">
    <property type="entry name" value="HATPase_C_sf"/>
</dbReference>
<dbReference type="EMBL" id="CP120682">
    <property type="protein sequence ID" value="WKN36177.1"/>
    <property type="molecule type" value="Genomic_DNA"/>
</dbReference>
<organism evidence="7">
    <name type="scientific">Roseihalotalea indica</name>
    <dbReference type="NCBI Taxonomy" id="2867963"/>
    <lineage>
        <taxon>Bacteria</taxon>
        <taxon>Pseudomonadati</taxon>
        <taxon>Bacteroidota</taxon>
        <taxon>Cytophagia</taxon>
        <taxon>Cytophagales</taxon>
        <taxon>Catalimonadaceae</taxon>
        <taxon>Roseihalotalea</taxon>
    </lineage>
</organism>
<proteinExistence type="predicted"/>
<keyword evidence="4" id="KW-0175">Coiled coil</keyword>
<dbReference type="SMART" id="SM00387">
    <property type="entry name" value="HATPase_c"/>
    <property type="match status" value="1"/>
</dbReference>
<dbReference type="InterPro" id="IPR011047">
    <property type="entry name" value="Quinoprotein_ADH-like_sf"/>
</dbReference>
<evidence type="ECO:0000256" key="5">
    <source>
        <dbReference type="SAM" id="Phobius"/>
    </source>
</evidence>
<sequence length="1142" mass="129746">MSARAIILGLLLIVAVKAVGQDLLPWKKNVRFDHLDAVVQDSLYKRKVTCLLRDSNGTTWFGTKKGLVYYNGIQVVAVEDTLNNGVSMVKVDVQNMMEASTGDIWLGTNNNGILRFSPQEKRFDEYRLSSTQSPKRQISSVLSLHEGNDKTIWAGTFGGGVFYYDSLQNKFIPFQDKADSSQILSTAVVMDLHEDKHGILWGATFGSGLIRIDPHYHTVKQYLVTYAENSIPSNDLFCLAEGEEGTLWIGTYGNGLVQYDRRTETFYKPFPELSSYYIQSMFYERGYLWIGTQEHGIYCYDSHYKRLYSFSKSSDDPYSIFDDNVSQIHIDEFGTLWVLTEGGVNLARAENISFSLLGNYSDYFVDQPITAISTSGTDDIWVATADASLYHWDEYEQQLFQHSISLPNQDSPFTGTIITTIGQDYKKGVWVGTSEGTLARWDSLNQQWKSYKIPTSSNTNISNAIESIYLDKSGILWIGVLEQGLYFWDTKNDQIKSAAVQWPSIGSSFTPKVFVENEHYLWIGTLSKGIIQWHRPTGQIVRYSKQQDQNNSTLPSNQITGLALDAQGLLWIGTFDQGICRLNTRAGTFQQIKESDGLISNRITTLSSGNGQKVWVGSVLGISSYNWKSGKIQNYSSEEFLNGRELVHYSAAVGQKNLYFGSLTGVVRVEPSSINNSFKKTPLVATSFSSQKHSVNFKPYDAVGKQVDLTYDDNAIEISYALQEFMFAKNHQYEYRLVGLENLWKPVGYRTLASYTNLSPGTYQFQVRARSPQGTMIEEDNLLIIKVHPAWYQTTLFRIIVITALLGLAVGIYYYRVTLVQKRNRILEKLVTERTRELTAKNKYIEQQHHDIQLQNQKLEEAQSIIQQKNNDLQYVNEMLEERVQQRTEELASTNKALVLTNNELDLFVYRAYHDIIGPIARIEGLCQVATMEVDKSAPVNQYLVKLLDNCLTARTTLQKVLQIHHVRHHELQFTCVHLHKFIQELYQGMQIKRSHGSFEPDFSIKCDPTISIETDVEMLNNVLQGFLFNAFQYSLLTPQSWVRVVVDENEQSLEIVIEDNGEGILSSIREKIFTMFFRGHETKSGTGLGLYIAKLSAERLGGEVAYSEELGYTQFKLKMPHQALDISTIKTNGIMVQNEAK</sequence>
<dbReference type="InterPro" id="IPR003594">
    <property type="entry name" value="HATPase_dom"/>
</dbReference>
<dbReference type="Gene3D" id="2.130.10.10">
    <property type="entry name" value="YVTN repeat-like/Quinoprotein amine dehydrogenase"/>
    <property type="match status" value="2"/>
</dbReference>
<dbReference type="InterPro" id="IPR011123">
    <property type="entry name" value="Y_Y_Y"/>
</dbReference>
<dbReference type="InterPro" id="IPR015943">
    <property type="entry name" value="WD40/YVTN_repeat-like_dom_sf"/>
</dbReference>
<dbReference type="InterPro" id="IPR013783">
    <property type="entry name" value="Ig-like_fold"/>
</dbReference>
<keyword evidence="5" id="KW-0472">Membrane</keyword>
<dbReference type="InterPro" id="IPR005467">
    <property type="entry name" value="His_kinase_dom"/>
</dbReference>
<protein>
    <recommendedName>
        <fullName evidence="2">histidine kinase</fullName>
        <ecNumber evidence="2">2.7.13.3</ecNumber>
    </recommendedName>
</protein>
<dbReference type="PRINTS" id="PR00344">
    <property type="entry name" value="BCTRLSENSOR"/>
</dbReference>
<accession>A0AA49JIP7</accession>
<dbReference type="InterPro" id="IPR011110">
    <property type="entry name" value="Reg_prop"/>
</dbReference>
<evidence type="ECO:0000259" key="6">
    <source>
        <dbReference type="PROSITE" id="PS50109"/>
    </source>
</evidence>
<dbReference type="Pfam" id="PF07494">
    <property type="entry name" value="Reg_prop"/>
    <property type="match status" value="2"/>
</dbReference>
<dbReference type="Pfam" id="PF02518">
    <property type="entry name" value="HATPase_c"/>
    <property type="match status" value="1"/>
</dbReference>
<feature type="transmembrane region" description="Helical" evidence="5">
    <location>
        <begin position="796"/>
        <end position="815"/>
    </location>
</feature>
<feature type="domain" description="Histidine kinase" evidence="6">
    <location>
        <begin position="911"/>
        <end position="1124"/>
    </location>
</feature>
<dbReference type="SUPFAM" id="SSF63829">
    <property type="entry name" value="Calcium-dependent phosphotriesterase"/>
    <property type="match status" value="1"/>
</dbReference>
<keyword evidence="5" id="KW-0812">Transmembrane</keyword>
<dbReference type="Gene3D" id="3.30.565.10">
    <property type="entry name" value="Histidine kinase-like ATPase, C-terminal domain"/>
    <property type="match status" value="1"/>
</dbReference>
<dbReference type="InterPro" id="IPR004358">
    <property type="entry name" value="Sig_transdc_His_kin-like_C"/>
</dbReference>
<dbReference type="SUPFAM" id="SSF50998">
    <property type="entry name" value="Quinoprotein alcohol dehydrogenase-like"/>
    <property type="match status" value="1"/>
</dbReference>